<feature type="binding site" evidence="7">
    <location>
        <position position="253"/>
    </location>
    <ligand>
        <name>K(+)</name>
        <dbReference type="ChEBI" id="CHEBI:29103"/>
    </ligand>
</feature>
<feature type="domain" description="TrmE-type G" evidence="9">
    <location>
        <begin position="219"/>
        <end position="381"/>
    </location>
</feature>
<feature type="binding site" evidence="7">
    <location>
        <position position="27"/>
    </location>
    <ligand>
        <name>(6S)-5-formyl-5,6,7,8-tetrahydrofolate</name>
        <dbReference type="ChEBI" id="CHEBI:57457"/>
    </ligand>
</feature>
<feature type="binding site" evidence="7">
    <location>
        <position position="254"/>
    </location>
    <ligand>
        <name>Mg(2+)</name>
        <dbReference type="ChEBI" id="CHEBI:18420"/>
    </ligand>
</feature>
<dbReference type="InterPro" id="IPR018948">
    <property type="entry name" value="GTP-bd_TrmE_N"/>
</dbReference>
<dbReference type="Gene3D" id="3.30.1360.120">
    <property type="entry name" value="Probable tRNA modification gtpase trme, domain 1"/>
    <property type="match status" value="1"/>
</dbReference>
<comment type="caution">
    <text evidence="7">Lacks conserved residue(s) required for the propagation of feature annotation.</text>
</comment>
<dbReference type="EC" id="3.6.-.-" evidence="7"/>
<feature type="binding site" evidence="7">
    <location>
        <position position="250"/>
    </location>
    <ligand>
        <name>K(+)</name>
        <dbReference type="ChEBI" id="CHEBI:29103"/>
    </ligand>
</feature>
<evidence type="ECO:0000256" key="6">
    <source>
        <dbReference type="ARBA" id="ARBA00023134"/>
    </source>
</evidence>
<comment type="caution">
    <text evidence="10">The sequence shown here is derived from an EMBL/GenBank/DDBJ whole genome shotgun (WGS) entry which is preliminary data.</text>
</comment>
<dbReference type="Gene3D" id="1.20.120.430">
    <property type="entry name" value="tRNA modification GTPase MnmE domain 2"/>
    <property type="match status" value="1"/>
</dbReference>
<dbReference type="InterPro" id="IPR025867">
    <property type="entry name" value="MnmE_helical"/>
</dbReference>
<keyword evidence="3 7" id="KW-0819">tRNA processing</keyword>
<dbReference type="InterPro" id="IPR027266">
    <property type="entry name" value="TrmE/GcvT-like"/>
</dbReference>
<dbReference type="RefSeq" id="WP_215819840.1">
    <property type="nucleotide sequence ID" value="NZ_JAGSOY010000023.1"/>
</dbReference>
<comment type="cofactor">
    <cofactor evidence="7">
        <name>K(+)</name>
        <dbReference type="ChEBI" id="CHEBI:29103"/>
    </cofactor>
    <text evidence="7">Binds 1 potassium ion per subunit.</text>
</comment>
<name>A0ABS5ZC97_9GAMM</name>
<evidence type="ECO:0000256" key="5">
    <source>
        <dbReference type="ARBA" id="ARBA00022958"/>
    </source>
</evidence>
<dbReference type="SUPFAM" id="SSF52540">
    <property type="entry name" value="P-loop containing nucleoside triphosphate hydrolases"/>
    <property type="match status" value="1"/>
</dbReference>
<keyword evidence="7" id="KW-0460">Magnesium</keyword>
<organism evidence="10 11">
    <name type="scientific">Zooshikella harenae</name>
    <dbReference type="NCBI Taxonomy" id="2827238"/>
    <lineage>
        <taxon>Bacteria</taxon>
        <taxon>Pseudomonadati</taxon>
        <taxon>Pseudomonadota</taxon>
        <taxon>Gammaproteobacteria</taxon>
        <taxon>Oceanospirillales</taxon>
        <taxon>Zooshikellaceae</taxon>
        <taxon>Zooshikella</taxon>
    </lineage>
</organism>
<feature type="binding site" evidence="7">
    <location>
        <position position="84"/>
    </location>
    <ligand>
        <name>(6S)-5-formyl-5,6,7,8-tetrahydrofolate</name>
        <dbReference type="ChEBI" id="CHEBI:57457"/>
    </ligand>
</feature>
<evidence type="ECO:0000256" key="7">
    <source>
        <dbReference type="HAMAP-Rule" id="MF_00379"/>
    </source>
</evidence>
<keyword evidence="4 7" id="KW-0547">Nucleotide-binding</keyword>
<dbReference type="InterPro" id="IPR004520">
    <property type="entry name" value="GTPase_MnmE"/>
</dbReference>
<dbReference type="NCBIfam" id="NF003661">
    <property type="entry name" value="PRK05291.1-3"/>
    <property type="match status" value="1"/>
</dbReference>
<comment type="function">
    <text evidence="7">Exhibits a very high intrinsic GTPase hydrolysis rate. Involved in the addition of a carboxymethylaminomethyl (cmnm) group at the wobble position (U34) of certain tRNAs, forming tRNA-cmnm(5)s(2)U34.</text>
</comment>
<proteinExistence type="inferred from homology"/>
<dbReference type="InterPro" id="IPR027417">
    <property type="entry name" value="P-loop_NTPase"/>
</dbReference>
<evidence type="ECO:0000313" key="10">
    <source>
        <dbReference type="EMBL" id="MBU2711681.1"/>
    </source>
</evidence>
<dbReference type="InterPro" id="IPR031168">
    <property type="entry name" value="G_TrmE"/>
</dbReference>
<accession>A0ABS5ZC97</accession>
<comment type="similarity">
    <text evidence="1 7 8">Belongs to the TRAFAC class TrmE-Era-EngA-EngB-Septin-like GTPase superfamily. TrmE GTPase family.</text>
</comment>
<dbReference type="PANTHER" id="PTHR42714:SF2">
    <property type="entry name" value="TRNA MODIFICATION GTPASE GTPBP3, MITOCHONDRIAL"/>
    <property type="match status" value="1"/>
</dbReference>
<keyword evidence="2 7" id="KW-0963">Cytoplasm</keyword>
<feature type="binding site" evidence="7">
    <location>
        <position position="458"/>
    </location>
    <ligand>
        <name>(6S)-5-formyl-5,6,7,8-tetrahydrofolate</name>
        <dbReference type="ChEBI" id="CHEBI:57457"/>
    </ligand>
</feature>
<dbReference type="NCBIfam" id="TIGR00231">
    <property type="entry name" value="small_GTP"/>
    <property type="match status" value="1"/>
</dbReference>
<dbReference type="CDD" id="cd14858">
    <property type="entry name" value="TrmE_N"/>
    <property type="match status" value="1"/>
</dbReference>
<dbReference type="HAMAP" id="MF_00379">
    <property type="entry name" value="GTPase_MnmE"/>
    <property type="match status" value="1"/>
</dbReference>
<dbReference type="InterPro" id="IPR005225">
    <property type="entry name" value="Small_GTP-bd"/>
</dbReference>
<dbReference type="NCBIfam" id="TIGR00450">
    <property type="entry name" value="mnmE_trmE_thdF"/>
    <property type="match status" value="1"/>
</dbReference>
<dbReference type="Pfam" id="PF01926">
    <property type="entry name" value="MMR_HSR1"/>
    <property type="match status" value="1"/>
</dbReference>
<dbReference type="Gene3D" id="3.40.50.300">
    <property type="entry name" value="P-loop containing nucleotide triphosphate hydrolases"/>
    <property type="match status" value="1"/>
</dbReference>
<dbReference type="PROSITE" id="PS51709">
    <property type="entry name" value="G_TRME"/>
    <property type="match status" value="1"/>
</dbReference>
<evidence type="ECO:0000256" key="2">
    <source>
        <dbReference type="ARBA" id="ARBA00022490"/>
    </source>
</evidence>
<evidence type="ECO:0000256" key="4">
    <source>
        <dbReference type="ARBA" id="ARBA00022741"/>
    </source>
</evidence>
<evidence type="ECO:0000256" key="3">
    <source>
        <dbReference type="ARBA" id="ARBA00022694"/>
    </source>
</evidence>
<feature type="binding site" evidence="7">
    <location>
        <begin position="229"/>
        <end position="234"/>
    </location>
    <ligand>
        <name>GTP</name>
        <dbReference type="ChEBI" id="CHEBI:37565"/>
    </ligand>
</feature>
<evidence type="ECO:0000313" key="11">
    <source>
        <dbReference type="Proteomes" id="UP000690515"/>
    </source>
</evidence>
<dbReference type="PANTHER" id="PTHR42714">
    <property type="entry name" value="TRNA MODIFICATION GTPASE GTPBP3"/>
    <property type="match status" value="1"/>
</dbReference>
<feature type="binding site" evidence="7">
    <location>
        <position position="123"/>
    </location>
    <ligand>
        <name>(6S)-5-formyl-5,6,7,8-tetrahydrofolate</name>
        <dbReference type="ChEBI" id="CHEBI:57457"/>
    </ligand>
</feature>
<dbReference type="Pfam" id="PF12631">
    <property type="entry name" value="MnmE_helical"/>
    <property type="match status" value="1"/>
</dbReference>
<dbReference type="Proteomes" id="UP000690515">
    <property type="component" value="Unassembled WGS sequence"/>
</dbReference>
<keyword evidence="5 7" id="KW-0630">Potassium</keyword>
<keyword evidence="7" id="KW-0479">Metal-binding</keyword>
<keyword evidence="11" id="KW-1185">Reference proteome</keyword>
<protein>
    <recommendedName>
        <fullName evidence="7">tRNA modification GTPase MnmE</fullName>
        <ecNumber evidence="7">3.6.-.-</ecNumber>
    </recommendedName>
</protein>
<evidence type="ECO:0000256" key="8">
    <source>
        <dbReference type="RuleBase" id="RU003313"/>
    </source>
</evidence>
<dbReference type="Pfam" id="PF10396">
    <property type="entry name" value="TrmE_N"/>
    <property type="match status" value="1"/>
</dbReference>
<evidence type="ECO:0000256" key="1">
    <source>
        <dbReference type="ARBA" id="ARBA00011043"/>
    </source>
</evidence>
<dbReference type="InterPro" id="IPR027368">
    <property type="entry name" value="MnmE_dom2"/>
</dbReference>
<feature type="binding site" evidence="7">
    <location>
        <position position="233"/>
    </location>
    <ligand>
        <name>Mg(2+)</name>
        <dbReference type="ChEBI" id="CHEBI:18420"/>
    </ligand>
</feature>
<dbReference type="GO" id="GO:0016787">
    <property type="term" value="F:hydrolase activity"/>
    <property type="evidence" value="ECO:0007669"/>
    <property type="project" value="UniProtKB-KW"/>
</dbReference>
<dbReference type="InterPro" id="IPR006073">
    <property type="entry name" value="GTP-bd"/>
</dbReference>
<evidence type="ECO:0000259" key="9">
    <source>
        <dbReference type="PROSITE" id="PS51709"/>
    </source>
</evidence>
<dbReference type="SUPFAM" id="SSF116878">
    <property type="entry name" value="TrmE connector domain"/>
    <property type="match status" value="1"/>
</dbReference>
<feature type="binding site" evidence="7">
    <location>
        <position position="229"/>
    </location>
    <ligand>
        <name>K(+)</name>
        <dbReference type="ChEBI" id="CHEBI:29103"/>
    </ligand>
</feature>
<reference evidence="10 11" key="1">
    <citation type="submission" date="2021-04" db="EMBL/GenBank/DDBJ databases">
        <authorList>
            <person name="Pira H."/>
            <person name="Risdian C."/>
            <person name="Wink J."/>
        </authorList>
    </citation>
    <scope>NUCLEOTIDE SEQUENCE [LARGE SCALE GENOMIC DNA]</scope>
    <source>
        <strain evidence="10 11">WH53</strain>
    </source>
</reference>
<gene>
    <name evidence="7 10" type="primary">mnmE</name>
    <name evidence="7" type="synonym">trmE</name>
    <name evidence="10" type="ORF">KCG35_11480</name>
</gene>
<comment type="subcellular location">
    <subcellularLocation>
        <location evidence="7">Cytoplasm</location>
    </subcellularLocation>
</comment>
<keyword evidence="7 10" id="KW-0378">Hydrolase</keyword>
<feature type="binding site" evidence="7">
    <location>
        <begin position="273"/>
        <end position="276"/>
    </location>
    <ligand>
        <name>GTP</name>
        <dbReference type="ChEBI" id="CHEBI:37565"/>
    </ligand>
</feature>
<dbReference type="EMBL" id="JAGSOY010000023">
    <property type="protein sequence ID" value="MBU2711681.1"/>
    <property type="molecule type" value="Genomic_DNA"/>
</dbReference>
<feature type="binding site" evidence="7">
    <location>
        <begin position="248"/>
        <end position="254"/>
    </location>
    <ligand>
        <name>GTP</name>
        <dbReference type="ChEBI" id="CHEBI:37565"/>
    </ligand>
</feature>
<dbReference type="CDD" id="cd04164">
    <property type="entry name" value="trmE"/>
    <property type="match status" value="1"/>
</dbReference>
<comment type="subunit">
    <text evidence="7">Homodimer. Heterotetramer of two MnmE and two MnmG subunits.</text>
</comment>
<sequence>MTAINYNPDTIAAIATPPGRGGVGIIRISGPQSKLVMSKILGKTIKPRYAHYGPFYNQLNHVVDEGLALFFAGPNSFTGEDVLELQGHGGPVVLDMLLKDVLSHGVRLANPGEFSERAFLNDKLDLAQAEAIADLIESASEHAAQSAIRSLQGVFSDKVRSLVDKLIQLRMYVEAAIDFPEEEIDFLADGKVASDLVGIINQLDAVLKEANQGAILREGMTVVIAGRPNAGKSSLLNALAGRETAIVTDIAGTTRDVLREHIHIEGMPLHIIDTAGLRDSDDAVEQIGVQRAWQEIAQADRVLLMVDSSTTEATDPHIIWPEFVDKLPHPEKITVIRNKIDLTKEGAEQYASNEKLPVIGLSAKEGKGVDILREHLKACMGFTGTTEGGFTARRRHLQALDEAKEYLANGQLQLSGYGAGELLAEDLRFAQNELNTITGEFTSDDLLGKIFGSFCIGK</sequence>
<feature type="binding site" evidence="7">
    <location>
        <position position="248"/>
    </location>
    <ligand>
        <name>K(+)</name>
        <dbReference type="ChEBI" id="CHEBI:29103"/>
    </ligand>
</feature>
<keyword evidence="6 7" id="KW-0342">GTP-binding</keyword>